<proteinExistence type="predicted"/>
<dbReference type="Proteomes" id="UP001346149">
    <property type="component" value="Unassembled WGS sequence"/>
</dbReference>
<gene>
    <name evidence="2" type="ORF">SAY86_008693</name>
</gene>
<organism evidence="2 3">
    <name type="scientific">Trapa natans</name>
    <name type="common">Water chestnut</name>
    <dbReference type="NCBI Taxonomy" id="22666"/>
    <lineage>
        <taxon>Eukaryota</taxon>
        <taxon>Viridiplantae</taxon>
        <taxon>Streptophyta</taxon>
        <taxon>Embryophyta</taxon>
        <taxon>Tracheophyta</taxon>
        <taxon>Spermatophyta</taxon>
        <taxon>Magnoliopsida</taxon>
        <taxon>eudicotyledons</taxon>
        <taxon>Gunneridae</taxon>
        <taxon>Pentapetalae</taxon>
        <taxon>rosids</taxon>
        <taxon>malvids</taxon>
        <taxon>Myrtales</taxon>
        <taxon>Lythraceae</taxon>
        <taxon>Trapa</taxon>
    </lineage>
</organism>
<reference evidence="2 3" key="1">
    <citation type="journal article" date="2023" name="Hortic Res">
        <title>Pangenome of water caltrop reveals structural variations and asymmetric subgenome divergence after allopolyploidization.</title>
        <authorList>
            <person name="Zhang X."/>
            <person name="Chen Y."/>
            <person name="Wang L."/>
            <person name="Yuan Y."/>
            <person name="Fang M."/>
            <person name="Shi L."/>
            <person name="Lu R."/>
            <person name="Comes H.P."/>
            <person name="Ma Y."/>
            <person name="Chen Y."/>
            <person name="Huang G."/>
            <person name="Zhou Y."/>
            <person name="Zheng Z."/>
            <person name="Qiu Y."/>
        </authorList>
    </citation>
    <scope>NUCLEOTIDE SEQUENCE [LARGE SCALE GENOMIC DNA]</scope>
    <source>
        <strain evidence="2">F231</strain>
    </source>
</reference>
<name>A0AAN7KHK9_TRANT</name>
<dbReference type="AlphaFoldDB" id="A0AAN7KHK9"/>
<protein>
    <submittedName>
        <fullName evidence="2">Uncharacterized protein</fullName>
    </submittedName>
</protein>
<accession>A0AAN7KHK9</accession>
<feature type="compositionally biased region" description="Basic and acidic residues" evidence="1">
    <location>
        <begin position="19"/>
        <end position="33"/>
    </location>
</feature>
<dbReference type="EMBL" id="JAXQNO010000024">
    <property type="protein sequence ID" value="KAK4762925.1"/>
    <property type="molecule type" value="Genomic_DNA"/>
</dbReference>
<sequence>MVAGWRRRAWRWRGEETVRDHMSGEGDSRKVQGEMEEGGGDLEQHCTRDLPWTDWRGGSRCGTRVDGLG</sequence>
<evidence type="ECO:0000313" key="3">
    <source>
        <dbReference type="Proteomes" id="UP001346149"/>
    </source>
</evidence>
<evidence type="ECO:0000256" key="1">
    <source>
        <dbReference type="SAM" id="MobiDB-lite"/>
    </source>
</evidence>
<evidence type="ECO:0000313" key="2">
    <source>
        <dbReference type="EMBL" id="KAK4762925.1"/>
    </source>
</evidence>
<keyword evidence="3" id="KW-1185">Reference proteome</keyword>
<feature type="region of interest" description="Disordered" evidence="1">
    <location>
        <begin position="19"/>
        <end position="47"/>
    </location>
</feature>
<comment type="caution">
    <text evidence="2">The sequence shown here is derived from an EMBL/GenBank/DDBJ whole genome shotgun (WGS) entry which is preliminary data.</text>
</comment>